<evidence type="ECO:0000313" key="2">
    <source>
        <dbReference type="EMBL" id="KAH9290361.1"/>
    </source>
</evidence>
<dbReference type="Proteomes" id="UP000824469">
    <property type="component" value="Unassembled WGS sequence"/>
</dbReference>
<protein>
    <submittedName>
        <fullName evidence="2">Uncharacterized protein</fullName>
    </submittedName>
</protein>
<feature type="non-terminal residue" evidence="2">
    <location>
        <position position="115"/>
    </location>
</feature>
<feature type="signal peptide" evidence="1">
    <location>
        <begin position="1"/>
        <end position="34"/>
    </location>
</feature>
<dbReference type="AlphaFoldDB" id="A0AA38BXM8"/>
<reference evidence="2 3" key="1">
    <citation type="journal article" date="2021" name="Nat. Plants">
        <title>The Taxus genome provides insights into paclitaxel biosynthesis.</title>
        <authorList>
            <person name="Xiong X."/>
            <person name="Gou J."/>
            <person name="Liao Q."/>
            <person name="Li Y."/>
            <person name="Zhou Q."/>
            <person name="Bi G."/>
            <person name="Li C."/>
            <person name="Du R."/>
            <person name="Wang X."/>
            <person name="Sun T."/>
            <person name="Guo L."/>
            <person name="Liang H."/>
            <person name="Lu P."/>
            <person name="Wu Y."/>
            <person name="Zhang Z."/>
            <person name="Ro D.K."/>
            <person name="Shang Y."/>
            <person name="Huang S."/>
            <person name="Yan J."/>
        </authorList>
    </citation>
    <scope>NUCLEOTIDE SEQUENCE [LARGE SCALE GENOMIC DNA]</scope>
    <source>
        <strain evidence="2">Ta-2019</strain>
    </source>
</reference>
<organism evidence="2 3">
    <name type="scientific">Taxus chinensis</name>
    <name type="common">Chinese yew</name>
    <name type="synonym">Taxus wallichiana var. chinensis</name>
    <dbReference type="NCBI Taxonomy" id="29808"/>
    <lineage>
        <taxon>Eukaryota</taxon>
        <taxon>Viridiplantae</taxon>
        <taxon>Streptophyta</taxon>
        <taxon>Embryophyta</taxon>
        <taxon>Tracheophyta</taxon>
        <taxon>Spermatophyta</taxon>
        <taxon>Pinopsida</taxon>
        <taxon>Pinidae</taxon>
        <taxon>Conifers II</taxon>
        <taxon>Cupressales</taxon>
        <taxon>Taxaceae</taxon>
        <taxon>Taxus</taxon>
    </lineage>
</organism>
<comment type="caution">
    <text evidence="2">The sequence shown here is derived from an EMBL/GenBank/DDBJ whole genome shotgun (WGS) entry which is preliminary data.</text>
</comment>
<evidence type="ECO:0000313" key="3">
    <source>
        <dbReference type="Proteomes" id="UP000824469"/>
    </source>
</evidence>
<keyword evidence="3" id="KW-1185">Reference proteome</keyword>
<feature type="non-terminal residue" evidence="2">
    <location>
        <position position="1"/>
    </location>
</feature>
<name>A0AA38BXM8_TAXCH</name>
<gene>
    <name evidence="2" type="ORF">KI387_034478</name>
</gene>
<keyword evidence="1" id="KW-0732">Signal</keyword>
<proteinExistence type="predicted"/>
<dbReference type="EMBL" id="JAHRHJ020003813">
    <property type="protein sequence ID" value="KAH9290361.1"/>
    <property type="molecule type" value="Genomic_DNA"/>
</dbReference>
<evidence type="ECO:0000256" key="1">
    <source>
        <dbReference type="SAM" id="SignalP"/>
    </source>
</evidence>
<feature type="chain" id="PRO_5041302067" evidence="1">
    <location>
        <begin position="35"/>
        <end position="115"/>
    </location>
</feature>
<accession>A0AA38BXM8</accession>
<sequence>ENASAGMGRRMKYLDAWNALICLTVLMLGRGVECALKEAFRRDPGHPQWHHGAFQDVSDLKSDIRHMLHSSSAAQTCMAAECLAKIEKNVRLDELRSEIVNICKIATGRLCAVSR</sequence>